<comment type="caution">
    <text evidence="2">The sequence shown here is derived from an EMBL/GenBank/DDBJ whole genome shotgun (WGS) entry which is preliminary data.</text>
</comment>
<evidence type="ECO:0000313" key="3">
    <source>
        <dbReference type="Proteomes" id="UP001566476"/>
    </source>
</evidence>
<reference evidence="2 3" key="1">
    <citation type="submission" date="2024-07" db="EMBL/GenBank/DDBJ databases">
        <authorList>
            <person name="Thanompreechachai J."/>
            <person name="Duangmal K."/>
        </authorList>
    </citation>
    <scope>NUCLEOTIDE SEQUENCE [LARGE SCALE GENOMIC DNA]</scope>
    <source>
        <strain evidence="2 3">TBRC 1896</strain>
    </source>
</reference>
<dbReference type="Proteomes" id="UP001566476">
    <property type="component" value="Unassembled WGS sequence"/>
</dbReference>
<feature type="domain" description="TadE-like" evidence="1">
    <location>
        <begin position="14"/>
        <end position="56"/>
    </location>
</feature>
<name>A0ABV4I179_9ACTN</name>
<dbReference type="RefSeq" id="WP_370718474.1">
    <property type="nucleotide sequence ID" value="NZ_JBGGTQ010000004.1"/>
</dbReference>
<dbReference type="Pfam" id="PF07811">
    <property type="entry name" value="TadE"/>
    <property type="match status" value="1"/>
</dbReference>
<organism evidence="2 3">
    <name type="scientific">Kineococcus mangrovi</name>
    <dbReference type="NCBI Taxonomy" id="1660183"/>
    <lineage>
        <taxon>Bacteria</taxon>
        <taxon>Bacillati</taxon>
        <taxon>Actinomycetota</taxon>
        <taxon>Actinomycetes</taxon>
        <taxon>Kineosporiales</taxon>
        <taxon>Kineosporiaceae</taxon>
        <taxon>Kineococcus</taxon>
    </lineage>
</organism>
<dbReference type="InterPro" id="IPR012495">
    <property type="entry name" value="TadE-like_dom"/>
</dbReference>
<sequence>MRAGQRRRTGGDRGSVTAEFALLLPAVVVLLALALGTVRAVVTQVQCVDAARAAARAAARGESGDVVLRVARAAGPDGAAVRVHRATGGATGGATSGGTGTVTVEVSAAQRLAGPLGGNVLARGTATAAVEAP</sequence>
<proteinExistence type="predicted"/>
<keyword evidence="3" id="KW-1185">Reference proteome</keyword>
<dbReference type="NCBIfam" id="NF041390">
    <property type="entry name" value="TadE_Rv3655c"/>
    <property type="match status" value="1"/>
</dbReference>
<dbReference type="EMBL" id="JBGGTQ010000004">
    <property type="protein sequence ID" value="MEZ0492424.1"/>
    <property type="molecule type" value="Genomic_DNA"/>
</dbReference>
<dbReference type="InterPro" id="IPR049790">
    <property type="entry name" value="Rv3655c/TadE"/>
</dbReference>
<evidence type="ECO:0000313" key="2">
    <source>
        <dbReference type="EMBL" id="MEZ0492424.1"/>
    </source>
</evidence>
<accession>A0ABV4I179</accession>
<evidence type="ECO:0000259" key="1">
    <source>
        <dbReference type="Pfam" id="PF07811"/>
    </source>
</evidence>
<gene>
    <name evidence="2" type="ORF">AB2L28_09270</name>
</gene>
<protein>
    <submittedName>
        <fullName evidence="2">TadE family type IV pilus minor pilin</fullName>
    </submittedName>
</protein>